<gene>
    <name evidence="1" type="ORF">KDM87_06945</name>
</gene>
<proteinExistence type="predicted"/>
<organism evidence="1 2">
    <name type="scientific">Undibacterium rivi</name>
    <dbReference type="NCBI Taxonomy" id="2828729"/>
    <lineage>
        <taxon>Bacteria</taxon>
        <taxon>Pseudomonadati</taxon>
        <taxon>Pseudomonadota</taxon>
        <taxon>Betaproteobacteria</taxon>
        <taxon>Burkholderiales</taxon>
        <taxon>Oxalobacteraceae</taxon>
        <taxon>Undibacterium</taxon>
    </lineage>
</organism>
<evidence type="ECO:0000313" key="1">
    <source>
        <dbReference type="EMBL" id="MBR7792333.1"/>
    </source>
</evidence>
<sequence length="174" mass="18900">MTWIAASVFALSIYSCVTKKEEITPPSKASSLSVPVNVNKVISASSSEALPVSTPDALDKWRCVNRAGVTYFVRDKPLDDACVPLLENCDKTAAKKIKNAMASLGTTADLGSKLEFHWSPIALTAFTDANAEFGMRSIADADACLLGRAREIRFYRRDNLWAVASPTAGFMMMK</sequence>
<dbReference type="Proteomes" id="UP000682982">
    <property type="component" value="Unassembled WGS sequence"/>
</dbReference>
<evidence type="ECO:0000313" key="2">
    <source>
        <dbReference type="Proteomes" id="UP000682982"/>
    </source>
</evidence>
<accession>A0ABS5H137</accession>
<comment type="caution">
    <text evidence="1">The sequence shown here is derived from an EMBL/GenBank/DDBJ whole genome shotgun (WGS) entry which is preliminary data.</text>
</comment>
<evidence type="ECO:0008006" key="3">
    <source>
        <dbReference type="Google" id="ProtNLM"/>
    </source>
</evidence>
<keyword evidence="2" id="KW-1185">Reference proteome</keyword>
<dbReference type="RefSeq" id="WP_212678393.1">
    <property type="nucleotide sequence ID" value="NZ_JAGSPK010000002.1"/>
</dbReference>
<dbReference type="EMBL" id="JAGSPK010000002">
    <property type="protein sequence ID" value="MBR7792333.1"/>
    <property type="molecule type" value="Genomic_DNA"/>
</dbReference>
<name>A0ABS5H137_9BURK</name>
<protein>
    <recommendedName>
        <fullName evidence="3">Lipoprotein</fullName>
    </recommendedName>
</protein>
<reference evidence="1 2" key="1">
    <citation type="submission" date="2021-04" db="EMBL/GenBank/DDBJ databases">
        <title>novel species isolated from subtropical streams in China.</title>
        <authorList>
            <person name="Lu H."/>
        </authorList>
    </citation>
    <scope>NUCLEOTIDE SEQUENCE [LARGE SCALE GENOMIC DNA]</scope>
    <source>
        <strain evidence="1 2">FT147W</strain>
    </source>
</reference>